<dbReference type="PANTHER" id="PTHR10000:SF25">
    <property type="entry name" value="PHOSPHATASE YKRA-RELATED"/>
    <property type="match status" value="1"/>
</dbReference>
<dbReference type="SUPFAM" id="SSF56784">
    <property type="entry name" value="HAD-like"/>
    <property type="match status" value="1"/>
</dbReference>
<dbReference type="AlphaFoldDB" id="A0A6N8U8A4"/>
<dbReference type="Gene3D" id="3.30.1240.10">
    <property type="match status" value="1"/>
</dbReference>
<gene>
    <name evidence="1" type="ORF">GSF08_09140</name>
</gene>
<keyword evidence="1" id="KW-0378">Hydrolase</keyword>
<organism evidence="1 2">
    <name type="scientific">Copranaerobaculum intestinale</name>
    <dbReference type="NCBI Taxonomy" id="2692629"/>
    <lineage>
        <taxon>Bacteria</taxon>
        <taxon>Bacillati</taxon>
        <taxon>Bacillota</taxon>
        <taxon>Erysipelotrichia</taxon>
        <taxon>Erysipelotrichales</taxon>
        <taxon>Erysipelotrichaceae</taxon>
        <taxon>Copranaerobaculum</taxon>
    </lineage>
</organism>
<dbReference type="InterPro" id="IPR023214">
    <property type="entry name" value="HAD_sf"/>
</dbReference>
<protein>
    <submittedName>
        <fullName evidence="1">Cof-type HAD-IIB family hydrolase</fullName>
    </submittedName>
</protein>
<dbReference type="PANTHER" id="PTHR10000">
    <property type="entry name" value="PHOSPHOSERINE PHOSPHATASE"/>
    <property type="match status" value="1"/>
</dbReference>
<reference evidence="1 2" key="2">
    <citation type="submission" date="2020-01" db="EMBL/GenBank/DDBJ databases">
        <title>Clostridiaceae sp. nov. isolated from the gut of human by culturomics.</title>
        <authorList>
            <person name="Chang Y."/>
        </authorList>
    </citation>
    <scope>NUCLEOTIDE SEQUENCE [LARGE SCALE GENOMIC DNA]</scope>
    <source>
        <strain evidence="1 2">DONG20-135</strain>
    </source>
</reference>
<dbReference type="InterPro" id="IPR006379">
    <property type="entry name" value="HAD-SF_hydro_IIB"/>
</dbReference>
<dbReference type="Pfam" id="PF08282">
    <property type="entry name" value="Hydrolase_3"/>
    <property type="match status" value="1"/>
</dbReference>
<name>A0A6N8U8A4_9FIRM</name>
<dbReference type="GO" id="GO:0016791">
    <property type="term" value="F:phosphatase activity"/>
    <property type="evidence" value="ECO:0007669"/>
    <property type="project" value="UniProtKB-ARBA"/>
</dbReference>
<dbReference type="InterPro" id="IPR000150">
    <property type="entry name" value="Cof"/>
</dbReference>
<evidence type="ECO:0000313" key="2">
    <source>
        <dbReference type="Proteomes" id="UP000434036"/>
    </source>
</evidence>
<keyword evidence="2" id="KW-1185">Reference proteome</keyword>
<accession>A0A6N8U8A4</accession>
<dbReference type="GO" id="GO:0005829">
    <property type="term" value="C:cytosol"/>
    <property type="evidence" value="ECO:0007669"/>
    <property type="project" value="TreeGrafter"/>
</dbReference>
<comment type="caution">
    <text evidence="1">The sequence shown here is derived from an EMBL/GenBank/DDBJ whole genome shotgun (WGS) entry which is preliminary data.</text>
</comment>
<dbReference type="RefSeq" id="WP_160625489.1">
    <property type="nucleotide sequence ID" value="NZ_WUUQ01000003.1"/>
</dbReference>
<sequence>MKSYIFVDVDGTLLYEGVIIPKSAIAAIQTARENGHAIYLSTGRPKGELSSEILDIGYDGFVCAGGAYVENHGQVLYENVLNQEKLNKLLPWMDENNIGYALQSAENTYLSDLAAQNLHSVFGISKDSELKRVEALMGQFQSMDSFTSGIPVHKFCFYAWNQNAKQLIRNKFQEYEVIFHHGPDLEVYGEVTNKGIVKSHGIQVILDAEKADISQSVAYGDSPNDIEMIKSAALGICMENGVEALKQVADEICPAVDDDGLYKSFKLHGFI</sequence>
<evidence type="ECO:0000313" key="1">
    <source>
        <dbReference type="EMBL" id="MXQ74101.1"/>
    </source>
</evidence>
<dbReference type="Proteomes" id="UP000434036">
    <property type="component" value="Unassembled WGS sequence"/>
</dbReference>
<dbReference type="InterPro" id="IPR036412">
    <property type="entry name" value="HAD-like_sf"/>
</dbReference>
<dbReference type="Gene3D" id="3.40.50.1000">
    <property type="entry name" value="HAD superfamily/HAD-like"/>
    <property type="match status" value="1"/>
</dbReference>
<dbReference type="NCBIfam" id="TIGR01484">
    <property type="entry name" value="HAD-SF-IIB"/>
    <property type="match status" value="1"/>
</dbReference>
<dbReference type="EMBL" id="WUUQ01000003">
    <property type="protein sequence ID" value="MXQ74101.1"/>
    <property type="molecule type" value="Genomic_DNA"/>
</dbReference>
<dbReference type="NCBIfam" id="TIGR00099">
    <property type="entry name" value="Cof-subfamily"/>
    <property type="match status" value="1"/>
</dbReference>
<dbReference type="GO" id="GO:0000287">
    <property type="term" value="F:magnesium ion binding"/>
    <property type="evidence" value="ECO:0007669"/>
    <property type="project" value="TreeGrafter"/>
</dbReference>
<reference evidence="1 2" key="1">
    <citation type="submission" date="2019-12" db="EMBL/GenBank/DDBJ databases">
        <authorList>
            <person name="Yang R."/>
        </authorList>
    </citation>
    <scope>NUCLEOTIDE SEQUENCE [LARGE SCALE GENOMIC DNA]</scope>
    <source>
        <strain evidence="1 2">DONG20-135</strain>
    </source>
</reference>
<proteinExistence type="predicted"/>